<evidence type="ECO:0000313" key="8">
    <source>
        <dbReference type="EMBL" id="ABS70266.1"/>
    </source>
</evidence>
<dbReference type="Pfam" id="PF00206">
    <property type="entry name" value="Lyase_1"/>
    <property type="match status" value="1"/>
</dbReference>
<dbReference type="SMR" id="A7IQH0"/>
<dbReference type="Pfam" id="PF14698">
    <property type="entry name" value="ASL_C2"/>
    <property type="match status" value="1"/>
</dbReference>
<dbReference type="InterPro" id="IPR022761">
    <property type="entry name" value="Fumarate_lyase_N"/>
</dbReference>
<dbReference type="PANTHER" id="PTHR43814:SF1">
    <property type="entry name" value="ARGININOSUCCINATE LYASE"/>
    <property type="match status" value="1"/>
</dbReference>
<dbReference type="HOGENOM" id="CLU_027272_3_4_5"/>
<dbReference type="InterPro" id="IPR000362">
    <property type="entry name" value="Fumarate_lyase_fam"/>
</dbReference>
<evidence type="ECO:0000256" key="3">
    <source>
        <dbReference type="ARBA" id="ARBA00012338"/>
    </source>
</evidence>
<name>A7IQH0_XANP2</name>
<keyword evidence="5 8" id="KW-0456">Lyase</keyword>
<evidence type="ECO:0000256" key="4">
    <source>
        <dbReference type="ARBA" id="ARBA00022571"/>
    </source>
</evidence>
<evidence type="ECO:0000313" key="9">
    <source>
        <dbReference type="Proteomes" id="UP000002417"/>
    </source>
</evidence>
<dbReference type="AlphaFoldDB" id="A7IQH0"/>
<reference evidence="8 9" key="1">
    <citation type="submission" date="2007-07" db="EMBL/GenBank/DDBJ databases">
        <title>Complete sequence of plasmid pXAUT01 of Xanthobacter autotrophicus Py2.</title>
        <authorList>
            <consortium name="US DOE Joint Genome Institute"/>
            <person name="Copeland A."/>
            <person name="Lucas S."/>
            <person name="Lapidus A."/>
            <person name="Barry K."/>
            <person name="Glavina del Rio T."/>
            <person name="Hammon N."/>
            <person name="Israni S."/>
            <person name="Dalin E."/>
            <person name="Tice H."/>
            <person name="Pitluck S."/>
            <person name="Sims D."/>
            <person name="Brettin T."/>
            <person name="Bruce D."/>
            <person name="Detter J.C."/>
            <person name="Han C."/>
            <person name="Tapia R."/>
            <person name="Brainard J."/>
            <person name="Schmutz J."/>
            <person name="Larimer F."/>
            <person name="Land M."/>
            <person name="Hauser L."/>
            <person name="Kyrpides N."/>
            <person name="Kim E."/>
            <person name="Ensigns S.A."/>
            <person name="Richardson P."/>
        </authorList>
    </citation>
    <scope>NUCLEOTIDE SEQUENCE [LARGE SCALE GENOMIC DNA]</scope>
    <source>
        <strain evidence="9">ATCC BAA-1158 / Py2</strain>
        <plasmid evidence="9">Plasmid pXAUT01</plasmid>
    </source>
</reference>
<feature type="domain" description="Argininosuccinate lyase C-terminal" evidence="7">
    <location>
        <begin position="352"/>
        <end position="401"/>
    </location>
</feature>
<organism evidence="8 9">
    <name type="scientific">Xanthobacter autotrophicus (strain ATCC BAA-1158 / Py2)</name>
    <dbReference type="NCBI Taxonomy" id="78245"/>
    <lineage>
        <taxon>Bacteria</taxon>
        <taxon>Pseudomonadati</taxon>
        <taxon>Pseudomonadota</taxon>
        <taxon>Alphaproteobacteria</taxon>
        <taxon>Hyphomicrobiales</taxon>
        <taxon>Xanthobacteraceae</taxon>
        <taxon>Xanthobacter</taxon>
    </lineage>
</organism>
<dbReference type="PRINTS" id="PR00149">
    <property type="entry name" value="FUMRATELYASE"/>
</dbReference>
<dbReference type="OrthoDB" id="9769623at2"/>
<dbReference type="GO" id="GO:0005829">
    <property type="term" value="C:cytosol"/>
    <property type="evidence" value="ECO:0007669"/>
    <property type="project" value="TreeGrafter"/>
</dbReference>
<evidence type="ECO:0000256" key="2">
    <source>
        <dbReference type="ARBA" id="ARBA00004941"/>
    </source>
</evidence>
<dbReference type="PANTHER" id="PTHR43814">
    <property type="entry name" value="ARGININOSUCCINATE LYASE"/>
    <property type="match status" value="1"/>
</dbReference>
<dbReference type="KEGG" id="xau:Xaut_5068"/>
<comment type="catalytic activity">
    <reaction evidence="1">
        <text>2-(N(omega)-L-arginino)succinate = fumarate + L-arginine</text>
        <dbReference type="Rhea" id="RHEA:24020"/>
        <dbReference type="ChEBI" id="CHEBI:29806"/>
        <dbReference type="ChEBI" id="CHEBI:32682"/>
        <dbReference type="ChEBI" id="CHEBI:57472"/>
        <dbReference type="EC" id="4.3.2.1"/>
    </reaction>
</comment>
<dbReference type="GO" id="GO:0042450">
    <property type="term" value="P:L-arginine biosynthetic process via ornithine"/>
    <property type="evidence" value="ECO:0007669"/>
    <property type="project" value="InterPro"/>
</dbReference>
<keyword evidence="4" id="KW-0028">Amino-acid biosynthesis</keyword>
<evidence type="ECO:0000256" key="1">
    <source>
        <dbReference type="ARBA" id="ARBA00000985"/>
    </source>
</evidence>
<dbReference type="Gene3D" id="1.10.275.10">
    <property type="entry name" value="Fumarase/aspartase (N-terminal domain)"/>
    <property type="match status" value="1"/>
</dbReference>
<dbReference type="Gene3D" id="1.20.200.10">
    <property type="entry name" value="Fumarase/aspartase (Central domain)"/>
    <property type="match status" value="1"/>
</dbReference>
<dbReference type="InterPro" id="IPR029419">
    <property type="entry name" value="Arg_succ_lyase_C"/>
</dbReference>
<sequence>MAEAARGSPEAVLEIGNRLLEAPSERLVASAFAEEVSGQDELFRHLGLVVLAHCITLTEQGVIPPAPARLLVAALIELQQAGSGFVAEAGFGDLYTNREAYLTRVTPAVGWFGTSRARREALTTAYHLSLRERLTELGLALVRLGRAIVTVAETHVESVMPDYTYLQAAQPTSFGRYLSGFAWPALRDLQRLEALYVRVDLCPAGCGSINGSVAFQDRAAPLAHARDAMWQADLTIEAIGLAVAAVVGLDRIAEDLMSFATAEFGFVRLSDRHGRASKIMPQKRNPFVLAFVRGGANRLIGEQAGVAASGRMDSRMLPYVAAQAALLMAEVITELSSDNERARAAIDDGITCASDLAERLCLTLDLDFRTAHGVVGRLIGRLESEGRVLASLTEAELQVACRNAGAKRPLPDGLLRSALDPACCLRARGDVGGAAPREVVRQIGELACAFRQHEERLRAAERHYTVAEQRLIAEALAFTEGTA</sequence>
<gene>
    <name evidence="8" type="ordered locus">Xaut_5068</name>
</gene>
<geneLocation type="plasmid" evidence="8 9">
    <name>pXAUT01</name>
</geneLocation>
<dbReference type="EMBL" id="CP000782">
    <property type="protein sequence ID" value="ABS70266.1"/>
    <property type="molecule type" value="Genomic_DNA"/>
</dbReference>
<dbReference type="InterPro" id="IPR008948">
    <property type="entry name" value="L-Aspartase-like"/>
</dbReference>
<dbReference type="Proteomes" id="UP000002417">
    <property type="component" value="Plasmid pXAUT01"/>
</dbReference>
<evidence type="ECO:0000259" key="6">
    <source>
        <dbReference type="Pfam" id="PF00206"/>
    </source>
</evidence>
<feature type="domain" description="Fumarate lyase N-terminal" evidence="6">
    <location>
        <begin position="110"/>
        <end position="301"/>
    </location>
</feature>
<dbReference type="EC" id="4.3.2.1" evidence="3"/>
<evidence type="ECO:0000259" key="7">
    <source>
        <dbReference type="Pfam" id="PF14698"/>
    </source>
</evidence>
<keyword evidence="9" id="KW-1185">Reference proteome</keyword>
<dbReference type="Gene3D" id="1.10.40.30">
    <property type="entry name" value="Fumarase/aspartase (C-terminal domain)"/>
    <property type="match status" value="1"/>
</dbReference>
<proteinExistence type="predicted"/>
<dbReference type="PRINTS" id="PR00145">
    <property type="entry name" value="ARGSUCLYASE"/>
</dbReference>
<dbReference type="InterPro" id="IPR024083">
    <property type="entry name" value="Fumarase/histidase_N"/>
</dbReference>
<dbReference type="UniPathway" id="UPA00068">
    <property type="reaction ID" value="UER00114"/>
</dbReference>
<keyword evidence="4" id="KW-0055">Arginine biosynthesis</keyword>
<dbReference type="eggNOG" id="COG0165">
    <property type="taxonomic scope" value="Bacteria"/>
</dbReference>
<protein>
    <recommendedName>
        <fullName evidence="3">argininosuccinate lyase</fullName>
        <ecNumber evidence="3">4.3.2.1</ecNumber>
    </recommendedName>
</protein>
<dbReference type="InterPro" id="IPR009049">
    <property type="entry name" value="Argininosuccinate_lyase"/>
</dbReference>
<comment type="pathway">
    <text evidence="2">Amino-acid biosynthesis; L-arginine biosynthesis; L-arginine from L-ornithine and carbamoyl phosphate: step 3/3.</text>
</comment>
<evidence type="ECO:0000256" key="5">
    <source>
        <dbReference type="ARBA" id="ARBA00023239"/>
    </source>
</evidence>
<dbReference type="GO" id="GO:0004056">
    <property type="term" value="F:argininosuccinate lyase activity"/>
    <property type="evidence" value="ECO:0007669"/>
    <property type="project" value="UniProtKB-EC"/>
</dbReference>
<keyword evidence="8" id="KW-0614">Plasmid</keyword>
<accession>A7IQH0</accession>
<dbReference type="SUPFAM" id="SSF48557">
    <property type="entry name" value="L-aspartase-like"/>
    <property type="match status" value="1"/>
</dbReference>
<dbReference type="PhylomeDB" id="A7IQH0"/>